<keyword evidence="1" id="KW-1133">Transmembrane helix</keyword>
<accession>A0A088SE32</accession>
<dbReference type="RefSeq" id="XP_010700674.1">
    <property type="nucleotide sequence ID" value="XM_010702372.1"/>
</dbReference>
<proteinExistence type="predicted"/>
<organism evidence="2 3">
    <name type="scientific">Leishmania panamensis</name>
    <dbReference type="NCBI Taxonomy" id="5679"/>
    <lineage>
        <taxon>Eukaryota</taxon>
        <taxon>Discoba</taxon>
        <taxon>Euglenozoa</taxon>
        <taxon>Kinetoplastea</taxon>
        <taxon>Metakinetoplastina</taxon>
        <taxon>Trypanosomatida</taxon>
        <taxon>Trypanosomatidae</taxon>
        <taxon>Leishmaniinae</taxon>
        <taxon>Leishmania</taxon>
        <taxon>Leishmania guyanensis species complex</taxon>
    </lineage>
</organism>
<evidence type="ECO:0000256" key="1">
    <source>
        <dbReference type="SAM" id="Phobius"/>
    </source>
</evidence>
<gene>
    <name evidence="2" type="ORF">LPMP_290660</name>
</gene>
<reference evidence="2 3" key="1">
    <citation type="journal article" date="2015" name="Sci. Rep.">
        <title>The genome of Leishmania panamensis: insights into genomics of the L. (Viannia) subgenus.</title>
        <authorList>
            <person name="Llanes A."/>
            <person name="Restrepo C.M."/>
            <person name="Vecchio G.D."/>
            <person name="Anguizola F.J."/>
            <person name="Lleonart R."/>
        </authorList>
    </citation>
    <scope>NUCLEOTIDE SEQUENCE [LARGE SCALE GENOMIC DNA]</scope>
    <source>
        <strain evidence="2 3">MHOM/PA/94/PSC-1</strain>
    </source>
</reference>
<dbReference type="Proteomes" id="UP000063063">
    <property type="component" value="Chromosome 29"/>
</dbReference>
<protein>
    <recommendedName>
        <fullName evidence="4">Transmembrane protein</fullName>
    </recommendedName>
</protein>
<keyword evidence="1" id="KW-0812">Transmembrane</keyword>
<name>A0A088SE32_LEIPA</name>
<dbReference type="AlphaFoldDB" id="A0A088SE32"/>
<feature type="transmembrane region" description="Helical" evidence="1">
    <location>
        <begin position="47"/>
        <end position="70"/>
    </location>
</feature>
<sequence length="138" mass="16234">MADYSVFSRRRELTRKPIIRRTRSWRGIMQVRFNDSRADRNKIGLQAFFWAPVRIFGLGLLATCSLYYLMGHDSFVHTLLGYESEMQYEARVNPIAEGHSQNFMILDKDRAWKSPVRNLEKPLHPARTFDVLRDPKST</sequence>
<evidence type="ECO:0000313" key="3">
    <source>
        <dbReference type="Proteomes" id="UP000063063"/>
    </source>
</evidence>
<dbReference type="VEuPathDB" id="TriTrypDB:LPAL13_290010700"/>
<dbReference type="KEGG" id="lpan:LPMP_290660"/>
<keyword evidence="1" id="KW-0472">Membrane</keyword>
<dbReference type="VEuPathDB" id="TriTrypDB:LPMP_290660"/>
<dbReference type="GeneID" id="22576830"/>
<dbReference type="eggNOG" id="ENOG502S3EK">
    <property type="taxonomic scope" value="Eukaryota"/>
</dbReference>
<evidence type="ECO:0000313" key="2">
    <source>
        <dbReference type="EMBL" id="AIO00017.1"/>
    </source>
</evidence>
<keyword evidence="3" id="KW-1185">Reference proteome</keyword>
<evidence type="ECO:0008006" key="4">
    <source>
        <dbReference type="Google" id="ProtNLM"/>
    </source>
</evidence>
<dbReference type="EMBL" id="CP009398">
    <property type="protein sequence ID" value="AIO00017.1"/>
    <property type="molecule type" value="Genomic_DNA"/>
</dbReference>
<dbReference type="OrthoDB" id="268847at2759"/>